<dbReference type="EMBL" id="VSSQ01040181">
    <property type="protein sequence ID" value="MPM93368.1"/>
    <property type="molecule type" value="Genomic_DNA"/>
</dbReference>
<proteinExistence type="predicted"/>
<reference evidence="2" key="1">
    <citation type="submission" date="2019-08" db="EMBL/GenBank/DDBJ databases">
        <authorList>
            <person name="Kucharzyk K."/>
            <person name="Murdoch R.W."/>
            <person name="Higgins S."/>
            <person name="Loffler F."/>
        </authorList>
    </citation>
    <scope>NUCLEOTIDE SEQUENCE</scope>
</reference>
<gene>
    <name evidence="2" type="ORF">SDC9_140505</name>
</gene>
<evidence type="ECO:0000256" key="1">
    <source>
        <dbReference type="SAM" id="Phobius"/>
    </source>
</evidence>
<feature type="transmembrane region" description="Helical" evidence="1">
    <location>
        <begin position="112"/>
        <end position="129"/>
    </location>
</feature>
<keyword evidence="1" id="KW-0472">Membrane</keyword>
<accession>A0A645DW61</accession>
<evidence type="ECO:0000313" key="2">
    <source>
        <dbReference type="EMBL" id="MPM93368.1"/>
    </source>
</evidence>
<feature type="transmembrane region" description="Helical" evidence="1">
    <location>
        <begin position="77"/>
        <end position="100"/>
    </location>
</feature>
<name>A0A645DW61_9ZZZZ</name>
<keyword evidence="1" id="KW-1133">Transmembrane helix</keyword>
<keyword evidence="1" id="KW-0812">Transmembrane</keyword>
<feature type="transmembrane region" description="Helical" evidence="1">
    <location>
        <begin position="46"/>
        <end position="65"/>
    </location>
</feature>
<protein>
    <submittedName>
        <fullName evidence="2">Uncharacterized protein</fullName>
    </submittedName>
</protein>
<organism evidence="2">
    <name type="scientific">bioreactor metagenome</name>
    <dbReference type="NCBI Taxonomy" id="1076179"/>
    <lineage>
        <taxon>unclassified sequences</taxon>
        <taxon>metagenomes</taxon>
        <taxon>ecological metagenomes</taxon>
    </lineage>
</organism>
<sequence>MRNFTSNNSKYFKVTALITVIVAVIAFALSTEFATSFSQNFVKTTGAVYLCLVIIYAFIVLYRFMTKRKLILTLKEVLLTVVFLFIVYDVALLVDKILVYMDRDLDAMPSNIITYITVFCFIVFQKYIFRNEVK</sequence>
<comment type="caution">
    <text evidence="2">The sequence shown here is derived from an EMBL/GenBank/DDBJ whole genome shotgun (WGS) entry which is preliminary data.</text>
</comment>
<dbReference type="AlphaFoldDB" id="A0A645DW61"/>